<organism evidence="2 3">
    <name type="scientific">Halobium salinum</name>
    <dbReference type="NCBI Taxonomy" id="1364940"/>
    <lineage>
        <taxon>Archaea</taxon>
        <taxon>Methanobacteriati</taxon>
        <taxon>Methanobacteriota</taxon>
        <taxon>Stenosarchaea group</taxon>
        <taxon>Halobacteria</taxon>
        <taxon>Halobacteriales</taxon>
        <taxon>Haloferacaceae</taxon>
        <taxon>Halobium</taxon>
    </lineage>
</organism>
<keyword evidence="3" id="KW-1185">Reference proteome</keyword>
<proteinExistence type="predicted"/>
<keyword evidence="1" id="KW-0472">Membrane</keyword>
<dbReference type="RefSeq" id="WP_267623403.1">
    <property type="nucleotide sequence ID" value="NZ_JAODIW010000008.1"/>
</dbReference>
<keyword evidence="1" id="KW-0812">Transmembrane</keyword>
<evidence type="ECO:0000313" key="2">
    <source>
        <dbReference type="EMBL" id="MFC4358781.1"/>
    </source>
</evidence>
<protein>
    <submittedName>
        <fullName evidence="2">Uncharacterized protein</fullName>
    </submittedName>
</protein>
<reference evidence="2 3" key="1">
    <citation type="journal article" date="2019" name="Int. J. Syst. Evol. Microbiol.">
        <title>The Global Catalogue of Microorganisms (GCM) 10K type strain sequencing project: providing services to taxonomists for standard genome sequencing and annotation.</title>
        <authorList>
            <consortium name="The Broad Institute Genomics Platform"/>
            <consortium name="The Broad Institute Genome Sequencing Center for Infectious Disease"/>
            <person name="Wu L."/>
            <person name="Ma J."/>
        </authorList>
    </citation>
    <scope>NUCLEOTIDE SEQUENCE [LARGE SCALE GENOMIC DNA]</scope>
    <source>
        <strain evidence="2 3">CGMCC 1.12553</strain>
    </source>
</reference>
<sequence>MTDSVDHRHDSFRAAVGTGVAYGLILAAMFLALFVVPWLLFALF</sequence>
<dbReference type="AlphaFoldDB" id="A0ABD5PCZ2"/>
<name>A0ABD5PCZ2_9EURY</name>
<dbReference type="EMBL" id="JBHSDS010000006">
    <property type="protein sequence ID" value="MFC4358781.1"/>
    <property type="molecule type" value="Genomic_DNA"/>
</dbReference>
<evidence type="ECO:0000313" key="3">
    <source>
        <dbReference type="Proteomes" id="UP001595921"/>
    </source>
</evidence>
<comment type="caution">
    <text evidence="2">The sequence shown here is derived from an EMBL/GenBank/DDBJ whole genome shotgun (WGS) entry which is preliminary data.</text>
</comment>
<gene>
    <name evidence="2" type="ORF">ACFO0N_12590</name>
</gene>
<dbReference type="Proteomes" id="UP001595921">
    <property type="component" value="Unassembled WGS sequence"/>
</dbReference>
<feature type="transmembrane region" description="Helical" evidence="1">
    <location>
        <begin position="20"/>
        <end position="43"/>
    </location>
</feature>
<evidence type="ECO:0000256" key="1">
    <source>
        <dbReference type="SAM" id="Phobius"/>
    </source>
</evidence>
<accession>A0ABD5PCZ2</accession>
<keyword evidence="1" id="KW-1133">Transmembrane helix</keyword>